<dbReference type="Gene3D" id="3.80.10.10">
    <property type="entry name" value="Ribonuclease Inhibitor"/>
    <property type="match status" value="1"/>
</dbReference>
<protein>
    <recommendedName>
        <fullName evidence="3">F-box domain-containing protein</fullName>
    </recommendedName>
</protein>
<comment type="caution">
    <text evidence="1">The sequence shown here is derived from an EMBL/GenBank/DDBJ whole genome shotgun (WGS) entry which is preliminary data.</text>
</comment>
<dbReference type="OrthoDB" id="2788229at2759"/>
<proteinExistence type="predicted"/>
<dbReference type="Proteomes" id="UP000284842">
    <property type="component" value="Unassembled WGS sequence"/>
</dbReference>
<evidence type="ECO:0000313" key="2">
    <source>
        <dbReference type="Proteomes" id="UP000284842"/>
    </source>
</evidence>
<evidence type="ECO:0008006" key="3">
    <source>
        <dbReference type="Google" id="ProtNLM"/>
    </source>
</evidence>
<dbReference type="AlphaFoldDB" id="A0A409X4A3"/>
<dbReference type="InterPro" id="IPR032675">
    <property type="entry name" value="LRR_dom_sf"/>
</dbReference>
<reference evidence="1 2" key="1">
    <citation type="journal article" date="2018" name="Evol. Lett.">
        <title>Horizontal gene cluster transfer increased hallucinogenic mushroom diversity.</title>
        <authorList>
            <person name="Reynolds H.T."/>
            <person name="Vijayakumar V."/>
            <person name="Gluck-Thaler E."/>
            <person name="Korotkin H.B."/>
            <person name="Matheny P.B."/>
            <person name="Slot J.C."/>
        </authorList>
    </citation>
    <scope>NUCLEOTIDE SEQUENCE [LARGE SCALE GENOMIC DNA]</scope>
    <source>
        <strain evidence="1 2">2629</strain>
    </source>
</reference>
<name>A0A409X4A3_9AGAR</name>
<sequence>MLNSDHRVPTAKNDPEGPVFPFEIFELIIKLWLRGRYSKLNISSLCLVSKSFAKICRPHMFNSVQIYMYKDLNRTKDLAAVINNNPTLATYIHKLEFHERNQREACQPIGADQDGSLDPFLNLPNLQQLKVNGRGGKTYGAMGASLFSFQRVLDQYMASSTLISLDIHSISRLPILEIMGCPNLENLTLYSCDLQSWDQPVHSDVLQRGFKLKSISISSMRHVTLSLLAYCPNLQSIHFGKMGGPDEERQLEDQFPINAMPLKTFKNVTSIESWGPVDWTNFCHLASSAGVKAFPALRRLRLVLFGPTDIMRSSHLLEHIKSLQQLSIQGRGYLDPLRLDLKQFLALSTNTLTNITILWDLNLRTGQDQNLLKILCDALTDISHRNVLRRLSLRLEITARQALPMDFVQWKRLDSLLTGSNGNAFPNLVYVEIRLRFNDVIDGISGSMNSKGEYKTLFEHSLNGLLTHDSIRVIFDLDT</sequence>
<organism evidence="1 2">
    <name type="scientific">Panaeolus cyanescens</name>
    <dbReference type="NCBI Taxonomy" id="181874"/>
    <lineage>
        <taxon>Eukaryota</taxon>
        <taxon>Fungi</taxon>
        <taxon>Dikarya</taxon>
        <taxon>Basidiomycota</taxon>
        <taxon>Agaricomycotina</taxon>
        <taxon>Agaricomycetes</taxon>
        <taxon>Agaricomycetidae</taxon>
        <taxon>Agaricales</taxon>
        <taxon>Agaricineae</taxon>
        <taxon>Galeropsidaceae</taxon>
        <taxon>Panaeolus</taxon>
    </lineage>
</organism>
<gene>
    <name evidence="1" type="ORF">CVT24_012149</name>
</gene>
<dbReference type="InParanoid" id="A0A409X4A3"/>
<evidence type="ECO:0000313" key="1">
    <source>
        <dbReference type="EMBL" id="PPQ85591.1"/>
    </source>
</evidence>
<accession>A0A409X4A3</accession>
<dbReference type="EMBL" id="NHTK01004680">
    <property type="protein sequence ID" value="PPQ85591.1"/>
    <property type="molecule type" value="Genomic_DNA"/>
</dbReference>
<dbReference type="SUPFAM" id="SSF52058">
    <property type="entry name" value="L domain-like"/>
    <property type="match status" value="1"/>
</dbReference>
<keyword evidence="2" id="KW-1185">Reference proteome</keyword>